<reference evidence="1 2" key="1">
    <citation type="submission" date="2023-05" db="EMBL/GenBank/DDBJ databases">
        <title>Draft genome sequence of Streptomyces sp. B-S-A12 isolated from a cave soil in Thailand.</title>
        <authorList>
            <person name="Chamroensaksri N."/>
            <person name="Muangham S."/>
        </authorList>
    </citation>
    <scope>NUCLEOTIDE SEQUENCE [LARGE SCALE GENOMIC DNA]</scope>
    <source>
        <strain evidence="1 2">B-S-A12</strain>
    </source>
</reference>
<dbReference type="InterPro" id="IPR001646">
    <property type="entry name" value="5peptide_repeat"/>
</dbReference>
<dbReference type="EMBL" id="JASCIS010000016">
    <property type="protein sequence ID" value="MDI3420397.1"/>
    <property type="molecule type" value="Genomic_DNA"/>
</dbReference>
<gene>
    <name evidence="1" type="ORF">QIT00_17840</name>
</gene>
<evidence type="ECO:0000313" key="1">
    <source>
        <dbReference type="EMBL" id="MDI3420397.1"/>
    </source>
</evidence>
<proteinExistence type="predicted"/>
<dbReference type="Proteomes" id="UP001237105">
    <property type="component" value="Unassembled WGS sequence"/>
</dbReference>
<comment type="caution">
    <text evidence="1">The sequence shown here is derived from an EMBL/GenBank/DDBJ whole genome shotgun (WGS) entry which is preliminary data.</text>
</comment>
<dbReference type="Pfam" id="PF00805">
    <property type="entry name" value="Pentapeptide"/>
    <property type="match status" value="1"/>
</dbReference>
<dbReference type="RefSeq" id="WP_282536277.1">
    <property type="nucleotide sequence ID" value="NZ_JASCIS010000016.1"/>
</dbReference>
<dbReference type="InterPro" id="IPR051082">
    <property type="entry name" value="Pentapeptide-BTB/POZ_domain"/>
</dbReference>
<dbReference type="Gene3D" id="2.160.20.80">
    <property type="entry name" value="E3 ubiquitin-protein ligase SopA"/>
    <property type="match status" value="1"/>
</dbReference>
<keyword evidence="2" id="KW-1185">Reference proteome</keyword>
<dbReference type="PANTHER" id="PTHR14136">
    <property type="entry name" value="BTB_POZ DOMAIN-CONTAINING PROTEIN KCTD9"/>
    <property type="match status" value="1"/>
</dbReference>
<evidence type="ECO:0000313" key="2">
    <source>
        <dbReference type="Proteomes" id="UP001237105"/>
    </source>
</evidence>
<sequence>MAGPDPFAETEHRTMDSRTIGRITLNLPDLSGPGLYLSNVQSLEGGRGVLQDFHYTGAELRSLDLADAQLVTGRISGLRAGRVQMEQLRLHSVEFDSCDLGSATWSESKLSRVAFRQCKLMGATLSDLTLDHVLFDGCRLDYATLEAVRATGPVAFSNCILTEVSLTGCDLTDAVLDSCTLRLTEFGKGRYKGLDLRGNDLSSVRGVAHLAKVVIDHSQQADLAQALITDLDVTYGEDLDHPR</sequence>
<organism evidence="1 2">
    <name type="scientific">Streptomyces luteolus</name>
    <dbReference type="NCBI Taxonomy" id="3043615"/>
    <lineage>
        <taxon>Bacteria</taxon>
        <taxon>Bacillati</taxon>
        <taxon>Actinomycetota</taxon>
        <taxon>Actinomycetes</taxon>
        <taxon>Kitasatosporales</taxon>
        <taxon>Streptomycetaceae</taxon>
        <taxon>Streptomyces</taxon>
    </lineage>
</organism>
<dbReference type="SUPFAM" id="SSF141571">
    <property type="entry name" value="Pentapeptide repeat-like"/>
    <property type="match status" value="1"/>
</dbReference>
<dbReference type="Pfam" id="PF13599">
    <property type="entry name" value="Pentapeptide_4"/>
    <property type="match status" value="1"/>
</dbReference>
<name>A0ABT6SXQ8_9ACTN</name>
<protein>
    <submittedName>
        <fullName evidence="1">Pentapeptide repeat-containing protein</fullName>
    </submittedName>
</protein>
<dbReference type="PANTHER" id="PTHR14136:SF17">
    <property type="entry name" value="BTB_POZ DOMAIN-CONTAINING PROTEIN KCTD9"/>
    <property type="match status" value="1"/>
</dbReference>
<accession>A0ABT6SXQ8</accession>